<name>A0A090X7J7_IXORI</name>
<dbReference type="AlphaFoldDB" id="A0A090X7J7"/>
<evidence type="ECO:0000256" key="13">
    <source>
        <dbReference type="RuleBase" id="RU368118"/>
    </source>
</evidence>
<dbReference type="GO" id="GO:0006122">
    <property type="term" value="P:mitochondrial electron transport, ubiquinol to cytochrome c"/>
    <property type="evidence" value="ECO:0007669"/>
    <property type="project" value="UniProtKB-UniRule"/>
</dbReference>
<dbReference type="Pfam" id="PF02939">
    <property type="entry name" value="UcrQ"/>
    <property type="match status" value="1"/>
</dbReference>
<dbReference type="GO" id="GO:0045275">
    <property type="term" value="C:respiratory chain complex III"/>
    <property type="evidence" value="ECO:0007669"/>
    <property type="project" value="UniProtKB-UniRule"/>
</dbReference>
<evidence type="ECO:0000256" key="4">
    <source>
        <dbReference type="ARBA" id="ARBA00022448"/>
    </source>
</evidence>
<keyword evidence="10 13" id="KW-0496">Mitochondrion</keyword>
<organism evidence="14">
    <name type="scientific">Ixodes ricinus</name>
    <name type="common">Common tick</name>
    <name type="synonym">Acarus ricinus</name>
    <dbReference type="NCBI Taxonomy" id="34613"/>
    <lineage>
        <taxon>Eukaryota</taxon>
        <taxon>Metazoa</taxon>
        <taxon>Ecdysozoa</taxon>
        <taxon>Arthropoda</taxon>
        <taxon>Chelicerata</taxon>
        <taxon>Arachnida</taxon>
        <taxon>Acari</taxon>
        <taxon>Parasitiformes</taxon>
        <taxon>Ixodida</taxon>
        <taxon>Ixodoidea</taxon>
        <taxon>Ixodidae</taxon>
        <taxon>Ixodinae</taxon>
        <taxon>Ixodes</taxon>
    </lineage>
</organism>
<proteinExistence type="evidence at transcript level"/>
<dbReference type="Gene3D" id="1.20.5.210">
    <property type="entry name" value="Cytochrome b-c1 complex subunit 8"/>
    <property type="match status" value="1"/>
</dbReference>
<keyword evidence="4 13" id="KW-0813">Transport</keyword>
<dbReference type="PANTHER" id="PTHR12119:SF2">
    <property type="entry name" value="CYTOCHROME B-C1 COMPLEX SUBUNIT 8"/>
    <property type="match status" value="1"/>
</dbReference>
<keyword evidence="11" id="KW-0472">Membrane</keyword>
<dbReference type="GO" id="GO:0005743">
    <property type="term" value="C:mitochondrial inner membrane"/>
    <property type="evidence" value="ECO:0007669"/>
    <property type="project" value="UniProtKB-SubCell"/>
</dbReference>
<dbReference type="InterPro" id="IPR036642">
    <property type="entry name" value="Cyt_bc1_su8_sf"/>
</dbReference>
<protein>
    <recommendedName>
        <fullName evidence="3 13">Cytochrome b-c1 complex subunit 8</fullName>
    </recommendedName>
    <alternativeName>
        <fullName evidence="13">Complex III subunit 8</fullName>
    </alternativeName>
</protein>
<evidence type="ECO:0000256" key="9">
    <source>
        <dbReference type="ARBA" id="ARBA00022989"/>
    </source>
</evidence>
<evidence type="ECO:0000256" key="12">
    <source>
        <dbReference type="ARBA" id="ARBA00047105"/>
    </source>
</evidence>
<comment type="subunit">
    <text evidence="12 13">Component of the ubiquinol-cytochrome c oxidoreductase (cytochrome b-c1 complex, complex III, CIII), a multisubunit enzyme composed of 11 subunits. The complex is composed of 3 respiratory subunits cytochrome b, cytochrome c1 and Rieske protein UQCRFS1, 2 core protein subunits UQCRC1/QCR1 and UQCRC2/QCR2, and 6 low-molecular weight protein subunits UQCRH/QCR6, UQCRB/QCR7, UQCRQ/QCR8, UQCR10/QCR9, UQCR11/QCR10 and subunit 9, the cleavage product of Rieske protein UQCRFS1. The complex exists as an obligatory dimer and forms supercomplexes (SCs) in the inner mitochondrial membrane with NADH-ubiquinone oxidoreductase (complex I, CI) and cytochrome c oxidase (complex IV, CIV), resulting in different assemblies (supercomplex SCI(1)III(2)IV(1) and megacomplex MCI(2)III(2)IV(2)). Interacts with UQCC6.</text>
</comment>
<keyword evidence="9" id="KW-1133">Transmembrane helix</keyword>
<evidence type="ECO:0000256" key="2">
    <source>
        <dbReference type="ARBA" id="ARBA00007668"/>
    </source>
</evidence>
<keyword evidence="7 13" id="KW-0999">Mitochondrion inner membrane</keyword>
<dbReference type="SUPFAM" id="SSF81508">
    <property type="entry name" value="Ubiquinone-binding protein QP-C of cytochrome bc1 complex (Ubiquinol-cytochrome c reductase)"/>
    <property type="match status" value="1"/>
</dbReference>
<dbReference type="InterPro" id="IPR004205">
    <property type="entry name" value="Cyt_bc1_su8"/>
</dbReference>
<evidence type="ECO:0000256" key="3">
    <source>
        <dbReference type="ARBA" id="ARBA00016324"/>
    </source>
</evidence>
<evidence type="ECO:0000256" key="11">
    <source>
        <dbReference type="ARBA" id="ARBA00023136"/>
    </source>
</evidence>
<keyword evidence="8 13" id="KW-0249">Electron transport</keyword>
<evidence type="ECO:0000313" key="14">
    <source>
        <dbReference type="EMBL" id="JAC92026.1"/>
    </source>
</evidence>
<dbReference type="EMBL" id="GBIH01002684">
    <property type="protein sequence ID" value="JAC92026.1"/>
    <property type="molecule type" value="mRNA"/>
</dbReference>
<sequence>MGLHFGNLIKLRGVVTYRLSPYEQRAFAGLLKHGIPNVIPTNPRTRYSTWPPPFVLGYLVYDYSKREYERSIRKNPRGL</sequence>
<reference evidence="14" key="1">
    <citation type="journal article" date="2015" name="PLoS Negl. Trop. Dis.">
        <title>Deep Sequencing Analysis of the Ixodes ricinus Haemocytome.</title>
        <authorList>
            <person name="Kotsyfakis M."/>
            <person name="Kopacek P."/>
            <person name="Franta Z."/>
            <person name="Pedra J.H."/>
            <person name="Ribeiro J.M."/>
        </authorList>
    </citation>
    <scope>NUCLEOTIDE SEQUENCE</scope>
</reference>
<evidence type="ECO:0000256" key="5">
    <source>
        <dbReference type="ARBA" id="ARBA00022660"/>
    </source>
</evidence>
<comment type="subcellular location">
    <subcellularLocation>
        <location evidence="1 13">Mitochondrion inner membrane</location>
        <topology evidence="1 13">Single-pass membrane protein</topology>
    </subcellularLocation>
</comment>
<evidence type="ECO:0000256" key="6">
    <source>
        <dbReference type="ARBA" id="ARBA00022692"/>
    </source>
</evidence>
<evidence type="ECO:0000256" key="1">
    <source>
        <dbReference type="ARBA" id="ARBA00004434"/>
    </source>
</evidence>
<evidence type="ECO:0000256" key="7">
    <source>
        <dbReference type="ARBA" id="ARBA00022792"/>
    </source>
</evidence>
<dbReference type="PANTHER" id="PTHR12119">
    <property type="entry name" value="UBIQUINOL-CYTOCHROME C REDUCTASE COMPLEX UBIQUINONE-BINDING PROTEIN QP-C"/>
    <property type="match status" value="1"/>
</dbReference>
<keyword evidence="5 13" id="KW-0679">Respiratory chain</keyword>
<evidence type="ECO:0000256" key="10">
    <source>
        <dbReference type="ARBA" id="ARBA00023128"/>
    </source>
</evidence>
<comment type="function">
    <text evidence="13">Component of the ubiquinol-cytochrome c oxidoreductase, a multisubunit transmembrane complex that is part of the mitochondrial electron transport chain which drives oxidative phosphorylation. The complex plays an important role in the uptake of multiple carbon sources present in different host niches.</text>
</comment>
<accession>A0A090X7J7</accession>
<keyword evidence="6" id="KW-0812">Transmembrane</keyword>
<comment type="similarity">
    <text evidence="2 13">Belongs to the UQCRQ/QCR8 family.</text>
</comment>
<evidence type="ECO:0000256" key="8">
    <source>
        <dbReference type="ARBA" id="ARBA00022982"/>
    </source>
</evidence>